<keyword evidence="2" id="KW-1185">Reference proteome</keyword>
<evidence type="ECO:0000313" key="2">
    <source>
        <dbReference type="Proteomes" id="UP000245626"/>
    </source>
</evidence>
<reference evidence="1 2" key="1">
    <citation type="journal article" date="2018" name="Mol. Biol. Evol.">
        <title>Broad Genomic Sampling Reveals a Smut Pathogenic Ancestry of the Fungal Clade Ustilaginomycotina.</title>
        <authorList>
            <person name="Kijpornyongpan T."/>
            <person name="Mondo S.J."/>
            <person name="Barry K."/>
            <person name="Sandor L."/>
            <person name="Lee J."/>
            <person name="Lipzen A."/>
            <person name="Pangilinan J."/>
            <person name="LaButti K."/>
            <person name="Hainaut M."/>
            <person name="Henrissat B."/>
            <person name="Grigoriev I.V."/>
            <person name="Spatafora J.W."/>
            <person name="Aime M.C."/>
        </authorList>
    </citation>
    <scope>NUCLEOTIDE SEQUENCE [LARGE SCALE GENOMIC DNA]</scope>
    <source>
        <strain evidence="1 2">SA 807</strain>
    </source>
</reference>
<name>A0ACD0NQP1_9BASI</name>
<dbReference type="EMBL" id="KZ820275">
    <property type="protein sequence ID" value="PWN48069.1"/>
    <property type="molecule type" value="Genomic_DNA"/>
</dbReference>
<gene>
    <name evidence="1" type="ORF">IE53DRAFT_320075</name>
</gene>
<organism evidence="1 2">
    <name type="scientific">Violaceomyces palustris</name>
    <dbReference type="NCBI Taxonomy" id="1673888"/>
    <lineage>
        <taxon>Eukaryota</taxon>
        <taxon>Fungi</taxon>
        <taxon>Dikarya</taxon>
        <taxon>Basidiomycota</taxon>
        <taxon>Ustilaginomycotina</taxon>
        <taxon>Ustilaginomycetes</taxon>
        <taxon>Violaceomycetales</taxon>
        <taxon>Violaceomycetaceae</taxon>
        <taxon>Violaceomyces</taxon>
    </lineage>
</organism>
<sequence length="241" mass="26331">MSCVFDVVGTCFDYAAGAEALQERLGDKLAPYGVPSKLLFYAWVTSTERDYSYLSQIKAYKPFAEIMKHTLNRVLFQAGIEDPDSIAGPEDAAYIIKGYHSLRPRPGMDKMMEKLRSAGFDVWCCTDADTRRVKGYFDKAGVEMPLSKISSGDECKAGKPEKAIYDMALERIGAKSGGKPSIFVAAHAWDIAAAKAAGFETAYCTIYEKDACEAVFGKADLVAPDLESLAEGIIEKWGGKL</sequence>
<evidence type="ECO:0000313" key="1">
    <source>
        <dbReference type="EMBL" id="PWN48069.1"/>
    </source>
</evidence>
<protein>
    <submittedName>
        <fullName evidence="1">Haloacid dehalogenase</fullName>
    </submittedName>
</protein>
<accession>A0ACD0NQP1</accession>
<dbReference type="Proteomes" id="UP000245626">
    <property type="component" value="Unassembled WGS sequence"/>
</dbReference>
<proteinExistence type="predicted"/>